<organism evidence="2 3">
    <name type="scientific">Cryptococcus depauperatus CBS 7841</name>
    <dbReference type="NCBI Taxonomy" id="1295531"/>
    <lineage>
        <taxon>Eukaryota</taxon>
        <taxon>Fungi</taxon>
        <taxon>Dikarya</taxon>
        <taxon>Basidiomycota</taxon>
        <taxon>Agaricomycotina</taxon>
        <taxon>Tremellomycetes</taxon>
        <taxon>Tremellales</taxon>
        <taxon>Cryptococcaceae</taxon>
        <taxon>Cryptococcus</taxon>
    </lineage>
</organism>
<dbReference type="Proteomes" id="UP000094043">
    <property type="component" value="Chromosome 6"/>
</dbReference>
<feature type="region of interest" description="Disordered" evidence="1">
    <location>
        <begin position="417"/>
        <end position="464"/>
    </location>
</feature>
<sequence>MSSHPTRSGRHSLPASIIITGTSSRPTIGGIRYKDGSVLPPLPQSLSLGNLCTRGRGQSIKGAKGTNGHSLGRNGTSTFGGKGLGGPTGGKKEKGKKKKKGMKGWAWVLEDEEGNVIDVQSDEDEGMKKETDVTDTGVVNHFITIPPLASSGTEVDASIVNDGEALDTATTVPDTALVTPKEEEKHMGIELQSPQSQGWVTVESETTLGKRAFKSSSPVRADESLEYNAATLLASQATEQDKDEHRPKQRRKTTPTVEATSAPTAPSTSSSTTSASISTTTTAVNASTPVSKNAPRRTQPTRQPTLLPGPSTSGPSAVVRTRLATRDIMSHTGLAHVVDNDTPLAVPPRLGMGEGKYTNFKESALREEQALRKEAIYMIDEAKRKRALGPLRDRGIGIGIGRIRDRTRKNWNLEVAPDDEEESFDRRTKSREDLYSEDEWDSDVGPSSRKARPTVKAPPIPPPTKLFEEEFEEIQNWYRRKAADHRASLARRPPDLSKLRDPVVVVATHGKETFPRDRTERGYHKGLSGLNEDMEADAQGFVQNVRANLTGIATYYFPQRTAKRDAFLDRIGRGLQRLGHELTDNGDAAVLP</sequence>
<evidence type="ECO:0000256" key="1">
    <source>
        <dbReference type="SAM" id="MobiDB-lite"/>
    </source>
</evidence>
<reference evidence="2" key="1">
    <citation type="submission" date="2016-06" db="EMBL/GenBank/DDBJ databases">
        <authorList>
            <person name="Cuomo C."/>
            <person name="Litvintseva A."/>
            <person name="Heitman J."/>
            <person name="Chen Y."/>
            <person name="Sun S."/>
            <person name="Springer D."/>
            <person name="Dromer F."/>
            <person name="Young S."/>
            <person name="Zeng Q."/>
            <person name="Chapman S."/>
            <person name="Gujja S."/>
            <person name="Saif S."/>
            <person name="Birren B."/>
        </authorList>
    </citation>
    <scope>NUCLEOTIDE SEQUENCE</scope>
    <source>
        <strain evidence="2">CBS 7841</strain>
    </source>
</reference>
<protein>
    <submittedName>
        <fullName evidence="2">Uncharacterized protein</fullName>
    </submittedName>
</protein>
<feature type="compositionally biased region" description="Gly residues" evidence="1">
    <location>
        <begin position="78"/>
        <end position="89"/>
    </location>
</feature>
<dbReference type="GeneID" id="91089193"/>
<proteinExistence type="predicted"/>
<feature type="region of interest" description="Disordered" evidence="1">
    <location>
        <begin position="1"/>
        <end position="26"/>
    </location>
</feature>
<evidence type="ECO:0000313" key="3">
    <source>
        <dbReference type="Proteomes" id="UP000094043"/>
    </source>
</evidence>
<dbReference type="AlphaFoldDB" id="A0AAJ8JWR2"/>
<feature type="region of interest" description="Disordered" evidence="1">
    <location>
        <begin position="59"/>
        <end position="99"/>
    </location>
</feature>
<dbReference type="EMBL" id="CP143789">
    <property type="protein sequence ID" value="WVN89754.1"/>
    <property type="molecule type" value="Genomic_DNA"/>
</dbReference>
<accession>A0AAJ8JWR2</accession>
<reference evidence="2" key="2">
    <citation type="journal article" date="2022" name="Elife">
        <title>Obligate sexual reproduction of a homothallic fungus closely related to the Cryptococcus pathogenic species complex.</title>
        <authorList>
            <person name="Passer A.R."/>
            <person name="Clancey S.A."/>
            <person name="Shea T."/>
            <person name="David-Palma M."/>
            <person name="Averette A.F."/>
            <person name="Boekhout T."/>
            <person name="Porcel B.M."/>
            <person name="Nowrousian M."/>
            <person name="Cuomo C.A."/>
            <person name="Sun S."/>
            <person name="Heitman J."/>
            <person name="Coelho M.A."/>
        </authorList>
    </citation>
    <scope>NUCLEOTIDE SEQUENCE</scope>
    <source>
        <strain evidence="2">CBS 7841</strain>
    </source>
</reference>
<evidence type="ECO:0000313" key="2">
    <source>
        <dbReference type="EMBL" id="WVN89754.1"/>
    </source>
</evidence>
<feature type="region of interest" description="Disordered" evidence="1">
    <location>
        <begin position="234"/>
        <end position="317"/>
    </location>
</feature>
<name>A0AAJ8JWR2_9TREE</name>
<feature type="compositionally biased region" description="Polar residues" evidence="1">
    <location>
        <begin position="296"/>
        <end position="315"/>
    </location>
</feature>
<feature type="compositionally biased region" description="Basic and acidic residues" evidence="1">
    <location>
        <begin position="424"/>
        <end position="434"/>
    </location>
</feature>
<feature type="compositionally biased region" description="Low complexity" evidence="1">
    <location>
        <begin position="254"/>
        <end position="291"/>
    </location>
</feature>
<dbReference type="RefSeq" id="XP_066070454.1">
    <property type="nucleotide sequence ID" value="XM_066214357.1"/>
</dbReference>
<keyword evidence="3" id="KW-1185">Reference proteome</keyword>
<gene>
    <name evidence="2" type="ORF">L203_104984</name>
</gene>
<feature type="compositionally biased region" description="Polar residues" evidence="1">
    <location>
        <begin position="67"/>
        <end position="77"/>
    </location>
</feature>
<dbReference type="KEGG" id="cdep:91089193"/>
<reference evidence="2" key="3">
    <citation type="submission" date="2024-01" db="EMBL/GenBank/DDBJ databases">
        <authorList>
            <person name="Coelho M.A."/>
            <person name="David-Palma M."/>
            <person name="Shea T."/>
            <person name="Sun S."/>
            <person name="Cuomo C.A."/>
            <person name="Heitman J."/>
        </authorList>
    </citation>
    <scope>NUCLEOTIDE SEQUENCE</scope>
    <source>
        <strain evidence="2">CBS 7841</strain>
    </source>
</reference>